<dbReference type="SUPFAM" id="SSF51206">
    <property type="entry name" value="cAMP-binding domain-like"/>
    <property type="match status" value="1"/>
</dbReference>
<dbReference type="PROSITE" id="PS50042">
    <property type="entry name" value="CNMP_BINDING_3"/>
    <property type="match status" value="1"/>
</dbReference>
<dbReference type="InterPro" id="IPR000595">
    <property type="entry name" value="cNMP-bd_dom"/>
</dbReference>
<proteinExistence type="predicted"/>
<dbReference type="Proteomes" id="UP001060919">
    <property type="component" value="Chromosome"/>
</dbReference>
<reference evidence="2" key="1">
    <citation type="submission" date="2022-09" db="EMBL/GenBank/DDBJ databases">
        <title>Aureispira anguillicida sp. nov., isolated from Leptocephalus of Japanese eel Anguilla japonica.</title>
        <authorList>
            <person name="Yuasa K."/>
            <person name="Mekata T."/>
            <person name="Ikunari K."/>
        </authorList>
    </citation>
    <scope>NUCLEOTIDE SEQUENCE</scope>
    <source>
        <strain evidence="2">EL160426</strain>
    </source>
</reference>
<protein>
    <submittedName>
        <fullName evidence="2">Crp/Fnr family transcriptional regulator</fullName>
    </submittedName>
</protein>
<dbReference type="CDD" id="cd00038">
    <property type="entry name" value="CAP_ED"/>
    <property type="match status" value="1"/>
</dbReference>
<evidence type="ECO:0000313" key="3">
    <source>
        <dbReference type="Proteomes" id="UP001060919"/>
    </source>
</evidence>
<dbReference type="Gene3D" id="2.60.120.10">
    <property type="entry name" value="Jelly Rolls"/>
    <property type="match status" value="1"/>
</dbReference>
<dbReference type="EMBL" id="AP026867">
    <property type="protein sequence ID" value="BDS11099.1"/>
    <property type="molecule type" value="Genomic_DNA"/>
</dbReference>
<gene>
    <name evidence="2" type="ORF">AsAng_0018100</name>
</gene>
<organism evidence="2 3">
    <name type="scientific">Aureispira anguillae</name>
    <dbReference type="NCBI Taxonomy" id="2864201"/>
    <lineage>
        <taxon>Bacteria</taxon>
        <taxon>Pseudomonadati</taxon>
        <taxon>Bacteroidota</taxon>
        <taxon>Saprospiria</taxon>
        <taxon>Saprospirales</taxon>
        <taxon>Saprospiraceae</taxon>
        <taxon>Aureispira</taxon>
    </lineage>
</organism>
<dbReference type="Pfam" id="PF00027">
    <property type="entry name" value="cNMP_binding"/>
    <property type="match status" value="1"/>
</dbReference>
<dbReference type="RefSeq" id="WP_264792306.1">
    <property type="nucleotide sequence ID" value="NZ_AP026867.1"/>
</dbReference>
<dbReference type="KEGG" id="aup:AsAng_0018100"/>
<evidence type="ECO:0000259" key="1">
    <source>
        <dbReference type="PROSITE" id="PS50042"/>
    </source>
</evidence>
<dbReference type="InterPro" id="IPR018490">
    <property type="entry name" value="cNMP-bd_dom_sf"/>
</dbReference>
<dbReference type="InterPro" id="IPR014710">
    <property type="entry name" value="RmlC-like_jellyroll"/>
</dbReference>
<keyword evidence="3" id="KW-1185">Reference proteome</keyword>
<sequence length="195" mass="22577">MKQAFFDFVQQHIQLDPKEMAFMDELLPIKTFSRGDFLLQQEAISKHFFFIIKGCIRLFYVVDGIEKSAFFYTENEFVSSYESFTKQAPAKHNFQATESTQVIVISADSAYKLLAYSPKFDFLARVIMEEELSTYQNMIAAFITLNPEQRYLQFLAQKGSLINRLPQHYIASYLGVSAESLSRIKKRIATKTKKS</sequence>
<accession>A0A915YDI0</accession>
<evidence type="ECO:0000313" key="2">
    <source>
        <dbReference type="EMBL" id="BDS11099.1"/>
    </source>
</evidence>
<feature type="domain" description="Cyclic nucleotide-binding" evidence="1">
    <location>
        <begin position="15"/>
        <end position="114"/>
    </location>
</feature>
<name>A0A915YDI0_9BACT</name>
<dbReference type="AlphaFoldDB" id="A0A915YDI0"/>